<accession>A0A2K8KMV7</accession>
<organism evidence="6 7">
    <name type="scientific">Reinekea forsetii</name>
    <dbReference type="NCBI Taxonomy" id="1336806"/>
    <lineage>
        <taxon>Bacteria</taxon>
        <taxon>Pseudomonadati</taxon>
        <taxon>Pseudomonadota</taxon>
        <taxon>Gammaproteobacteria</taxon>
        <taxon>Oceanospirillales</taxon>
        <taxon>Saccharospirillaceae</taxon>
        <taxon>Reinekea</taxon>
    </lineage>
</organism>
<evidence type="ECO:0000313" key="7">
    <source>
        <dbReference type="Proteomes" id="UP000229757"/>
    </source>
</evidence>
<dbReference type="EMBL" id="CP011797">
    <property type="protein sequence ID" value="ATX75469.1"/>
    <property type="molecule type" value="Genomic_DNA"/>
</dbReference>
<feature type="domain" description="Flavin reductase like" evidence="5">
    <location>
        <begin position="25"/>
        <end position="173"/>
    </location>
</feature>
<dbReference type="InterPro" id="IPR002563">
    <property type="entry name" value="Flavin_Rdtase-like_dom"/>
</dbReference>
<keyword evidence="3" id="KW-0288">FMN</keyword>
<evidence type="ECO:0000313" key="6">
    <source>
        <dbReference type="EMBL" id="ATX75469.1"/>
    </source>
</evidence>
<dbReference type="Proteomes" id="UP000229757">
    <property type="component" value="Chromosome"/>
</dbReference>
<dbReference type="Gene3D" id="2.30.110.10">
    <property type="entry name" value="Electron Transport, Fmn-binding Protein, Chain A"/>
    <property type="match status" value="1"/>
</dbReference>
<dbReference type="AlphaFoldDB" id="A0A2K8KMV7"/>
<comment type="cofactor">
    <cofactor evidence="1">
        <name>FMN</name>
        <dbReference type="ChEBI" id="CHEBI:58210"/>
    </cofactor>
</comment>
<evidence type="ECO:0000256" key="2">
    <source>
        <dbReference type="ARBA" id="ARBA00022630"/>
    </source>
</evidence>
<dbReference type="KEGG" id="rfo:REIFOR_00292"/>
<dbReference type="PANTHER" id="PTHR33798">
    <property type="entry name" value="FLAVOPROTEIN OXYGENASE"/>
    <property type="match status" value="1"/>
</dbReference>
<evidence type="ECO:0000259" key="5">
    <source>
        <dbReference type="SMART" id="SM00903"/>
    </source>
</evidence>
<dbReference type="SUPFAM" id="SSF50475">
    <property type="entry name" value="FMN-binding split barrel"/>
    <property type="match status" value="1"/>
</dbReference>
<dbReference type="GO" id="GO:0016646">
    <property type="term" value="F:oxidoreductase activity, acting on the CH-NH group of donors, NAD or NADP as acceptor"/>
    <property type="evidence" value="ECO:0007669"/>
    <property type="project" value="UniProtKB-ARBA"/>
</dbReference>
<keyword evidence="2" id="KW-0285">Flavoprotein</keyword>
<dbReference type="SMART" id="SM00903">
    <property type="entry name" value="Flavin_Reduct"/>
    <property type="match status" value="1"/>
</dbReference>
<sequence>MWRMHVDFTHLAKAEAYRLLTHTVLPRPIAWVLTENENRSYNLAPFSYFNMVSSDPGLLMISVGHKRDGSKKDTWANIERRRRCVVHIASGQHLSAVNETARSLPAEASELVAIDASLIDEPGFDLPRLSACAVAFDCQLYDLHLLGDGPQAVIYLQVKAAYLADELLVNDPTTPDAQALDPLARLGGDDYAQLGTITGLPRPG</sequence>
<proteinExistence type="inferred from homology"/>
<evidence type="ECO:0000256" key="1">
    <source>
        <dbReference type="ARBA" id="ARBA00001917"/>
    </source>
</evidence>
<evidence type="ECO:0000256" key="3">
    <source>
        <dbReference type="ARBA" id="ARBA00022643"/>
    </source>
</evidence>
<protein>
    <recommendedName>
        <fullName evidence="5">Flavin reductase like domain-containing protein</fullName>
    </recommendedName>
</protein>
<dbReference type="PANTHER" id="PTHR33798:SF5">
    <property type="entry name" value="FLAVIN REDUCTASE LIKE DOMAIN-CONTAINING PROTEIN"/>
    <property type="match status" value="1"/>
</dbReference>
<dbReference type="GO" id="GO:0010181">
    <property type="term" value="F:FMN binding"/>
    <property type="evidence" value="ECO:0007669"/>
    <property type="project" value="InterPro"/>
</dbReference>
<dbReference type="Pfam" id="PF01613">
    <property type="entry name" value="Flavin_Reduct"/>
    <property type="match status" value="1"/>
</dbReference>
<dbReference type="InterPro" id="IPR012349">
    <property type="entry name" value="Split_barrel_FMN-bd"/>
</dbReference>
<name>A0A2K8KMV7_9GAMM</name>
<reference evidence="6 7" key="1">
    <citation type="journal article" date="2017" name="Environ. Microbiol.">
        <title>Genomic and physiological analyses of 'Reinekea forsetii' reveal a versatile opportunistic lifestyle during spring algae blooms.</title>
        <authorList>
            <person name="Avci B."/>
            <person name="Hahnke R.L."/>
            <person name="Chafee M."/>
            <person name="Fischer T."/>
            <person name="Gruber-Vodicka H."/>
            <person name="Tegetmeyer H.E."/>
            <person name="Harder J."/>
            <person name="Fuchs B.M."/>
            <person name="Amann R.I."/>
            <person name="Teeling H."/>
        </authorList>
    </citation>
    <scope>NUCLEOTIDE SEQUENCE [LARGE SCALE GENOMIC DNA]</scope>
    <source>
        <strain evidence="6 7">Hel1_31_D35</strain>
    </source>
</reference>
<evidence type="ECO:0000256" key="4">
    <source>
        <dbReference type="ARBA" id="ARBA00038054"/>
    </source>
</evidence>
<keyword evidence="7" id="KW-1185">Reference proteome</keyword>
<comment type="similarity">
    <text evidence="4">Belongs to the flavoredoxin family.</text>
</comment>
<gene>
    <name evidence="6" type="ORF">REIFOR_00292</name>
</gene>